<evidence type="ECO:0000313" key="3">
    <source>
        <dbReference type="Proteomes" id="UP000794436"/>
    </source>
</evidence>
<name>A0A8K1CQR1_PYTOL</name>
<proteinExistence type="predicted"/>
<organism evidence="2 3">
    <name type="scientific">Pythium oligandrum</name>
    <name type="common">Mycoparasitic fungus</name>
    <dbReference type="NCBI Taxonomy" id="41045"/>
    <lineage>
        <taxon>Eukaryota</taxon>
        <taxon>Sar</taxon>
        <taxon>Stramenopiles</taxon>
        <taxon>Oomycota</taxon>
        <taxon>Peronosporomycetes</taxon>
        <taxon>Pythiales</taxon>
        <taxon>Pythiaceae</taxon>
        <taxon>Pythium</taxon>
    </lineage>
</organism>
<gene>
    <name evidence="2" type="ORF">Poli38472_007556</name>
</gene>
<keyword evidence="3" id="KW-1185">Reference proteome</keyword>
<comment type="caution">
    <text evidence="2">The sequence shown here is derived from an EMBL/GenBank/DDBJ whole genome shotgun (WGS) entry which is preliminary data.</text>
</comment>
<reference evidence="2" key="1">
    <citation type="submission" date="2019-03" db="EMBL/GenBank/DDBJ databases">
        <title>Long read genome sequence of the mycoparasitic Pythium oligandrum ATCC 38472 isolated from sugarbeet rhizosphere.</title>
        <authorList>
            <person name="Gaulin E."/>
        </authorList>
    </citation>
    <scope>NUCLEOTIDE SEQUENCE</scope>
    <source>
        <strain evidence="2">ATCC 38472_TT</strain>
    </source>
</reference>
<dbReference type="EMBL" id="SPLM01000003">
    <property type="protein sequence ID" value="TMW67884.1"/>
    <property type="molecule type" value="Genomic_DNA"/>
</dbReference>
<feature type="region of interest" description="Disordered" evidence="1">
    <location>
        <begin position="1"/>
        <end position="22"/>
    </location>
</feature>
<evidence type="ECO:0000313" key="2">
    <source>
        <dbReference type="EMBL" id="TMW67884.1"/>
    </source>
</evidence>
<evidence type="ECO:0000256" key="1">
    <source>
        <dbReference type="SAM" id="MobiDB-lite"/>
    </source>
</evidence>
<dbReference type="OrthoDB" id="124765at2759"/>
<dbReference type="Proteomes" id="UP000794436">
    <property type="component" value="Unassembled WGS sequence"/>
</dbReference>
<protein>
    <submittedName>
        <fullName evidence="2">Uncharacterized protein</fullName>
    </submittedName>
</protein>
<accession>A0A8K1CQR1</accession>
<dbReference type="AlphaFoldDB" id="A0A8K1CQR1"/>
<sequence length="199" mass="22634">MAAWREMSMRQCRRRNASEEENKRLKELVTEQRGILRGLQRFVQRQLDYAKAHQSNQATCSSVSSWPGSWSGDTQSLMQLLAELLAGIKTAYNSTDSRLLSRSSLNAAGLDREARLLASSPTQMTIEVSSSRFFPSDFHSVAEAYWLMGLNYYCRDTEVSRERTEIEGRETLFVDKSIEDQAAGPVNVRKHSSVQRFAE</sequence>